<dbReference type="RefSeq" id="WP_382423536.1">
    <property type="nucleotide sequence ID" value="NZ_JBHSCW010000011.1"/>
</dbReference>
<evidence type="ECO:0000256" key="1">
    <source>
        <dbReference type="SAM" id="Coils"/>
    </source>
</evidence>
<dbReference type="EMBL" id="JBHSCW010000011">
    <property type="protein sequence ID" value="MFC4353161.1"/>
    <property type="molecule type" value="Genomic_DNA"/>
</dbReference>
<organism evidence="2 3">
    <name type="scientific">Fodinicurvata halophila</name>
    <dbReference type="NCBI Taxonomy" id="1419723"/>
    <lineage>
        <taxon>Bacteria</taxon>
        <taxon>Pseudomonadati</taxon>
        <taxon>Pseudomonadota</taxon>
        <taxon>Alphaproteobacteria</taxon>
        <taxon>Rhodospirillales</taxon>
        <taxon>Rhodovibrionaceae</taxon>
        <taxon>Fodinicurvata</taxon>
    </lineage>
</organism>
<protein>
    <submittedName>
        <fullName evidence="2">DUF1192 domain-containing protein</fullName>
    </submittedName>
</protein>
<sequence length="62" mass="7050">MEIDPEEDVRVKSLSVGRDLDLMGIVELKDYLSELEAEMERVKEKISTKGEHLNAAAELFKT</sequence>
<name>A0ABV8URE7_9PROT</name>
<accession>A0ABV8URE7</accession>
<dbReference type="Pfam" id="PF06698">
    <property type="entry name" value="DUF1192"/>
    <property type="match status" value="1"/>
</dbReference>
<proteinExistence type="predicted"/>
<evidence type="ECO:0000313" key="3">
    <source>
        <dbReference type="Proteomes" id="UP001595799"/>
    </source>
</evidence>
<dbReference type="InterPro" id="IPR009579">
    <property type="entry name" value="DUF1192"/>
</dbReference>
<comment type="caution">
    <text evidence="2">The sequence shown here is derived from an EMBL/GenBank/DDBJ whole genome shotgun (WGS) entry which is preliminary data.</text>
</comment>
<feature type="coiled-coil region" evidence="1">
    <location>
        <begin position="25"/>
        <end position="52"/>
    </location>
</feature>
<reference evidence="3" key="1">
    <citation type="journal article" date="2019" name="Int. J. Syst. Evol. Microbiol.">
        <title>The Global Catalogue of Microorganisms (GCM) 10K type strain sequencing project: providing services to taxonomists for standard genome sequencing and annotation.</title>
        <authorList>
            <consortium name="The Broad Institute Genomics Platform"/>
            <consortium name="The Broad Institute Genome Sequencing Center for Infectious Disease"/>
            <person name="Wu L."/>
            <person name="Ma J."/>
        </authorList>
    </citation>
    <scope>NUCLEOTIDE SEQUENCE [LARGE SCALE GENOMIC DNA]</scope>
    <source>
        <strain evidence="3">CECT 8472</strain>
    </source>
</reference>
<keyword evidence="1" id="KW-0175">Coiled coil</keyword>
<keyword evidence="3" id="KW-1185">Reference proteome</keyword>
<evidence type="ECO:0000313" key="2">
    <source>
        <dbReference type="EMBL" id="MFC4353161.1"/>
    </source>
</evidence>
<dbReference type="Proteomes" id="UP001595799">
    <property type="component" value="Unassembled WGS sequence"/>
</dbReference>
<gene>
    <name evidence="2" type="ORF">ACFOW6_16545</name>
</gene>